<proteinExistence type="predicted"/>
<accession>S8AWH4</accession>
<name>S8AWH4_DACHA</name>
<keyword evidence="3" id="KW-1185">Reference proteome</keyword>
<feature type="compositionally biased region" description="Basic and acidic residues" evidence="1">
    <location>
        <begin position="260"/>
        <end position="269"/>
    </location>
</feature>
<feature type="region of interest" description="Disordered" evidence="1">
    <location>
        <begin position="260"/>
        <end position="294"/>
    </location>
</feature>
<evidence type="ECO:0000313" key="3">
    <source>
        <dbReference type="Proteomes" id="UP000015100"/>
    </source>
</evidence>
<dbReference type="HOGENOM" id="CLU_727563_0_0_1"/>
<dbReference type="OrthoDB" id="891726at2759"/>
<dbReference type="PANTHER" id="PTHR33321">
    <property type="match status" value="1"/>
</dbReference>
<sequence>MTPLPLPPPRTSSTIPPVLQHTTPIDAAENPEIMSYPEQESRPKKNGYPIPLIRLEFRDVCSDGAKVIFNSGLNLHDVLIDAVYNVQKLLYTPDNCPTSVRSVTLIVRGMDGVAYTTGMDLDRDHKEIHFSTDYIAGVHERGNGKDDRQEILGVIRHEMVHCFQYNSRGTANGGLIEGIADWIRYKGGFIPAHWHPGSGDNWDDAYERTGYFLLWLEKQYGPQTVPRINAWMKDKYYSDQLFVDLFGEKPEDLFKKYKEHYKDKPKSEGGDCDSPGTEQGEEHNNDGDDQSYVEVGDREGNATLFQSEAKLVARDRLCKLTFDGSGSLKRFFNSFESLIETLDSNMPDRDRRLLLVTALSGVALSWLDTIDPEDEMSYGEIRANLEANALFQFKSTAGNAAGVRESTKLAKIL</sequence>
<dbReference type="EMBL" id="AQGS01000017">
    <property type="protein sequence ID" value="EPS45306.1"/>
    <property type="molecule type" value="Genomic_DNA"/>
</dbReference>
<dbReference type="STRING" id="1284197.S8AWH4"/>
<dbReference type="AlphaFoldDB" id="S8AWH4"/>
<dbReference type="OMA" id="PRINAWM"/>
<dbReference type="PANTHER" id="PTHR33321:SF12">
    <property type="entry name" value="PLANT BASIC SECRETORY PROTEIN (BSP) FAMILY PROTEIN"/>
    <property type="match status" value="1"/>
</dbReference>
<comment type="caution">
    <text evidence="2">The sequence shown here is derived from an EMBL/GenBank/DDBJ whole genome shotgun (WGS) entry which is preliminary data.</text>
</comment>
<evidence type="ECO:0000256" key="1">
    <source>
        <dbReference type="SAM" id="MobiDB-lite"/>
    </source>
</evidence>
<evidence type="ECO:0000313" key="2">
    <source>
        <dbReference type="EMBL" id="EPS45306.1"/>
    </source>
</evidence>
<dbReference type="Proteomes" id="UP000015100">
    <property type="component" value="Unassembled WGS sequence"/>
</dbReference>
<feature type="region of interest" description="Disordered" evidence="1">
    <location>
        <begin position="1"/>
        <end position="24"/>
    </location>
</feature>
<protein>
    <submittedName>
        <fullName evidence="2">Uncharacterized protein</fullName>
    </submittedName>
</protein>
<organism evidence="2 3">
    <name type="scientific">Dactylellina haptotyla (strain CBS 200.50)</name>
    <name type="common">Nematode-trapping fungus</name>
    <name type="synonym">Monacrosporium haptotylum</name>
    <dbReference type="NCBI Taxonomy" id="1284197"/>
    <lineage>
        <taxon>Eukaryota</taxon>
        <taxon>Fungi</taxon>
        <taxon>Dikarya</taxon>
        <taxon>Ascomycota</taxon>
        <taxon>Pezizomycotina</taxon>
        <taxon>Orbiliomycetes</taxon>
        <taxon>Orbiliales</taxon>
        <taxon>Orbiliaceae</taxon>
        <taxon>Dactylellina</taxon>
    </lineage>
</organism>
<dbReference type="eggNOG" id="ENOG502QURC">
    <property type="taxonomic scope" value="Eukaryota"/>
</dbReference>
<dbReference type="InterPro" id="IPR007541">
    <property type="entry name" value="Uncharacterised_BSP"/>
</dbReference>
<gene>
    <name evidence="2" type="ORF">H072_693</name>
</gene>
<reference evidence="2 3" key="1">
    <citation type="journal article" date="2013" name="PLoS Genet.">
        <title>Genomic mechanisms accounting for the adaptation to parasitism in nematode-trapping fungi.</title>
        <authorList>
            <person name="Meerupati T."/>
            <person name="Andersson K.M."/>
            <person name="Friman E."/>
            <person name="Kumar D."/>
            <person name="Tunlid A."/>
            <person name="Ahren D."/>
        </authorList>
    </citation>
    <scope>NUCLEOTIDE SEQUENCE [LARGE SCALE GENOMIC DNA]</scope>
    <source>
        <strain evidence="2 3">CBS 200.50</strain>
    </source>
</reference>
<feature type="compositionally biased region" description="Pro residues" evidence="1">
    <location>
        <begin position="1"/>
        <end position="10"/>
    </location>
</feature>
<reference evidence="3" key="2">
    <citation type="submission" date="2013-04" db="EMBL/GenBank/DDBJ databases">
        <title>Genomic mechanisms accounting for the adaptation to parasitism in nematode-trapping fungi.</title>
        <authorList>
            <person name="Ahren D.G."/>
        </authorList>
    </citation>
    <scope>NUCLEOTIDE SEQUENCE [LARGE SCALE GENOMIC DNA]</scope>
    <source>
        <strain evidence="3">CBS 200.50</strain>
    </source>
</reference>
<dbReference type="Pfam" id="PF04450">
    <property type="entry name" value="BSP"/>
    <property type="match status" value="1"/>
</dbReference>